<dbReference type="STRING" id="1479485.DA73_0219990"/>
<dbReference type="GO" id="GO:0012505">
    <property type="term" value="C:endomembrane system"/>
    <property type="evidence" value="ECO:0007669"/>
    <property type="project" value="UniProtKB-SubCell"/>
</dbReference>
<proteinExistence type="predicted"/>
<evidence type="ECO:0000256" key="5">
    <source>
        <dbReference type="SAM" id="MobiDB-lite"/>
    </source>
</evidence>
<gene>
    <name evidence="8" type="ORF">DA73_0219990</name>
    <name evidence="7" type="ORF">DA73_0400015815</name>
</gene>
<reference evidence="7" key="2">
    <citation type="submission" date="2019-11" db="EMBL/GenBank/DDBJ databases">
        <title>Improved Assembly of Tolypothrix boutellei genome.</title>
        <authorList>
            <person name="Sarangi A.N."/>
            <person name="Mukherjee M."/>
            <person name="Ghosh S."/>
            <person name="Singh D."/>
            <person name="Das A."/>
            <person name="Kant S."/>
            <person name="Prusty A."/>
            <person name="Tripathy S."/>
        </authorList>
    </citation>
    <scope>NUCLEOTIDE SEQUENCE</scope>
    <source>
        <strain evidence="7">VB521301</strain>
    </source>
</reference>
<evidence type="ECO:0000256" key="1">
    <source>
        <dbReference type="ARBA" id="ARBA00004127"/>
    </source>
</evidence>
<keyword evidence="2" id="KW-0812">Transmembrane</keyword>
<keyword evidence="9" id="KW-1185">Reference proteome</keyword>
<accession>A0A0C1RF16</accession>
<sequence>MKKKFFTQIFQSGISKVLRHPKYRVFAIVAGLFYLISPLDISPDVIPIIGWVDDGLIASFVVAEASQILIEELKKRKKVTPDESKSPQTATTIDVEAVKLS</sequence>
<evidence type="ECO:0000259" key="6">
    <source>
        <dbReference type="Pfam" id="PF06803"/>
    </source>
</evidence>
<dbReference type="RefSeq" id="WP_038081558.1">
    <property type="nucleotide sequence ID" value="NZ_JHEG04000001.1"/>
</dbReference>
<evidence type="ECO:0000256" key="3">
    <source>
        <dbReference type="ARBA" id="ARBA00022989"/>
    </source>
</evidence>
<feature type="compositionally biased region" description="Basic and acidic residues" evidence="5">
    <location>
        <begin position="76"/>
        <end position="85"/>
    </location>
</feature>
<feature type="domain" description="DUF1232" evidence="6">
    <location>
        <begin position="26"/>
        <end position="59"/>
    </location>
</feature>
<dbReference type="InterPro" id="IPR010652">
    <property type="entry name" value="DUF1232"/>
</dbReference>
<keyword evidence="4" id="KW-0472">Membrane</keyword>
<dbReference type="OrthoDB" id="573033at2"/>
<reference evidence="8" key="1">
    <citation type="journal article" date="2015" name="Genome Announc.">
        <title>Draft Genome Sequence of Tolypothrix boutellei Strain VB521301.</title>
        <authorList>
            <person name="Chandrababunaidu M.M."/>
            <person name="Singh D."/>
            <person name="Sen D."/>
            <person name="Bhan S."/>
            <person name="Das S."/>
            <person name="Gupta A."/>
            <person name="Adhikary S.P."/>
            <person name="Tripathy S."/>
        </authorList>
    </citation>
    <scope>NUCLEOTIDE SEQUENCE</scope>
    <source>
        <strain evidence="8">VB521301</strain>
    </source>
</reference>
<dbReference type="AlphaFoldDB" id="A0A0C1RF16"/>
<comment type="caution">
    <text evidence="8">The sequence shown here is derived from an EMBL/GenBank/DDBJ whole genome shotgun (WGS) entry which is preliminary data.</text>
</comment>
<evidence type="ECO:0000313" key="8">
    <source>
        <dbReference type="EMBL" id="KIE10770.1"/>
    </source>
</evidence>
<feature type="region of interest" description="Disordered" evidence="5">
    <location>
        <begin position="76"/>
        <end position="101"/>
    </location>
</feature>
<evidence type="ECO:0000256" key="2">
    <source>
        <dbReference type="ARBA" id="ARBA00022692"/>
    </source>
</evidence>
<organism evidence="8">
    <name type="scientific">Tolypothrix bouteillei VB521301</name>
    <dbReference type="NCBI Taxonomy" id="1479485"/>
    <lineage>
        <taxon>Bacteria</taxon>
        <taxon>Bacillati</taxon>
        <taxon>Cyanobacteriota</taxon>
        <taxon>Cyanophyceae</taxon>
        <taxon>Nostocales</taxon>
        <taxon>Tolypothrichaceae</taxon>
        <taxon>Tolypothrix</taxon>
    </lineage>
</organism>
<evidence type="ECO:0000313" key="9">
    <source>
        <dbReference type="Proteomes" id="UP000029738"/>
    </source>
</evidence>
<dbReference type="EMBL" id="JHEG04000001">
    <property type="protein sequence ID" value="KAF3886785.1"/>
    <property type="molecule type" value="Genomic_DNA"/>
</dbReference>
<comment type="subcellular location">
    <subcellularLocation>
        <location evidence="1">Endomembrane system</location>
        <topology evidence="1">Multi-pass membrane protein</topology>
    </subcellularLocation>
</comment>
<keyword evidence="3" id="KW-1133">Transmembrane helix</keyword>
<name>A0A0C1RF16_9CYAN</name>
<evidence type="ECO:0000313" key="7">
    <source>
        <dbReference type="EMBL" id="KAF3886785.1"/>
    </source>
</evidence>
<dbReference type="Proteomes" id="UP000029738">
    <property type="component" value="Unassembled WGS sequence"/>
</dbReference>
<evidence type="ECO:0000256" key="4">
    <source>
        <dbReference type="ARBA" id="ARBA00023136"/>
    </source>
</evidence>
<dbReference type="Pfam" id="PF06803">
    <property type="entry name" value="DUF1232"/>
    <property type="match status" value="1"/>
</dbReference>
<protein>
    <submittedName>
        <fullName evidence="7">DUF1232 domain-containing protein</fullName>
    </submittedName>
</protein>
<dbReference type="EMBL" id="JHEG02000048">
    <property type="protein sequence ID" value="KIE10770.1"/>
    <property type="molecule type" value="Genomic_DNA"/>
</dbReference>